<evidence type="ECO:0000259" key="4">
    <source>
        <dbReference type="PROSITE" id="PS50111"/>
    </source>
</evidence>
<keyword evidence="3" id="KW-0472">Membrane</keyword>
<dbReference type="InterPro" id="IPR004089">
    <property type="entry name" value="MCPsignal_dom"/>
</dbReference>
<dbReference type="PANTHER" id="PTHR32089:SF112">
    <property type="entry name" value="LYSOZYME-LIKE PROTEIN-RELATED"/>
    <property type="match status" value="1"/>
</dbReference>
<proteinExistence type="predicted"/>
<accession>A0A173VN72</accession>
<feature type="transmembrane region" description="Helical" evidence="3">
    <location>
        <begin position="116"/>
        <end position="134"/>
    </location>
</feature>
<evidence type="ECO:0000313" key="6">
    <source>
        <dbReference type="Proteomes" id="UP000095453"/>
    </source>
</evidence>
<dbReference type="SMART" id="SM00283">
    <property type="entry name" value="MA"/>
    <property type="match status" value="1"/>
</dbReference>
<keyword evidence="1 2" id="KW-0807">Transducer</keyword>
<feature type="domain" description="Methyl-accepting transducer" evidence="4">
    <location>
        <begin position="206"/>
        <end position="442"/>
    </location>
</feature>
<evidence type="ECO:0000256" key="1">
    <source>
        <dbReference type="ARBA" id="ARBA00023224"/>
    </source>
</evidence>
<dbReference type="Proteomes" id="UP000095453">
    <property type="component" value="Unassembled WGS sequence"/>
</dbReference>
<feature type="transmembrane region" description="Helical" evidence="3">
    <location>
        <begin position="140"/>
        <end position="157"/>
    </location>
</feature>
<dbReference type="Gene3D" id="1.10.287.950">
    <property type="entry name" value="Methyl-accepting chemotaxis protein"/>
    <property type="match status" value="1"/>
</dbReference>
<evidence type="ECO:0000313" key="5">
    <source>
        <dbReference type="EMBL" id="CUN28949.1"/>
    </source>
</evidence>
<dbReference type="Pfam" id="PF00015">
    <property type="entry name" value="MCPsignal"/>
    <property type="match status" value="1"/>
</dbReference>
<dbReference type="SUPFAM" id="SSF58104">
    <property type="entry name" value="Methyl-accepting chemotaxis protein (MCP) signaling domain"/>
    <property type="match status" value="1"/>
</dbReference>
<reference evidence="5 6" key="1">
    <citation type="submission" date="2015-09" db="EMBL/GenBank/DDBJ databases">
        <authorList>
            <consortium name="Pathogen Informatics"/>
        </authorList>
    </citation>
    <scope>NUCLEOTIDE SEQUENCE [LARGE SCALE GENOMIC DNA]</scope>
    <source>
        <strain evidence="5 6">2789STDY5608887</strain>
    </source>
</reference>
<dbReference type="PANTHER" id="PTHR32089">
    <property type="entry name" value="METHYL-ACCEPTING CHEMOTAXIS PROTEIN MCPB"/>
    <property type="match status" value="1"/>
</dbReference>
<keyword evidence="3" id="KW-0812">Transmembrane</keyword>
<dbReference type="GO" id="GO:0007165">
    <property type="term" value="P:signal transduction"/>
    <property type="evidence" value="ECO:0007669"/>
    <property type="project" value="UniProtKB-KW"/>
</dbReference>
<dbReference type="PROSITE" id="PS50111">
    <property type="entry name" value="CHEMOTAXIS_TRANSDUC_2"/>
    <property type="match status" value="1"/>
</dbReference>
<dbReference type="EMBL" id="CYXX01000036">
    <property type="protein sequence ID" value="CUN28949.1"/>
    <property type="molecule type" value="Genomic_DNA"/>
</dbReference>
<feature type="transmembrane region" description="Helical" evidence="3">
    <location>
        <begin position="40"/>
        <end position="62"/>
    </location>
</feature>
<dbReference type="AlphaFoldDB" id="A0A173VN72"/>
<evidence type="ECO:0000256" key="3">
    <source>
        <dbReference type="SAM" id="Phobius"/>
    </source>
</evidence>
<name>A0A173VN72_9FIRM</name>
<evidence type="ECO:0000256" key="2">
    <source>
        <dbReference type="PROSITE-ProRule" id="PRU00284"/>
    </source>
</evidence>
<protein>
    <submittedName>
        <fullName evidence="5">Methyl-accepting chemotaxis protein 3</fullName>
    </submittedName>
</protein>
<gene>
    <name evidence="5" type="primary">mcp3</name>
    <name evidence="5" type="ORF">ERS852444_03232</name>
</gene>
<feature type="transmembrane region" description="Helical" evidence="3">
    <location>
        <begin position="12"/>
        <end position="34"/>
    </location>
</feature>
<sequence length="493" mass="53275">MNEEQYSRANKRVLLAIVVVFGYIVATLMLALGVSQGGHAAKIVMEAVTAAAVIVISVVAYLGKRTTRTCAVIMTLSMMIGYFVIVQLNTTVGTWTYGLPLLIVAMVYLDKKIVMVTNGIALVSIVVHLGRCFLGDGSDLQNNVIGLFVLLLTAYACNSAERLLECFFKENLAEIQNASDIQKDSNKKMIIVAENISKHFGEAMDMLDGLQESINVSHSSIQEIADSTESTAEAIQKQAVMCSDIQGNTDQAEQGIKEMIEASHKTNDNVKEGAGVVSELKEQAVNVADASQVTVDVIRSLTDKVEEVKTFVDSIINISNQTNLLALNASIEAARAGEAGKGFAVVADEIRQLSEQTKDASANITEIIQKLNEDTKRANDSIMTAAESVEKQNQLIDDTRDKFNDVGNAVEVLMGNIDVAEQSIQKILDATGVISDNITHLSATGEEVAASSTEGLRTADITVEKMSNCKKVLENIYLLAEDLKNSVENNENQ</sequence>
<dbReference type="GO" id="GO:0016020">
    <property type="term" value="C:membrane"/>
    <property type="evidence" value="ECO:0007669"/>
    <property type="project" value="InterPro"/>
</dbReference>
<organism evidence="5 6">
    <name type="scientific">Roseburia inulinivorans</name>
    <dbReference type="NCBI Taxonomy" id="360807"/>
    <lineage>
        <taxon>Bacteria</taxon>
        <taxon>Bacillati</taxon>
        <taxon>Bacillota</taxon>
        <taxon>Clostridia</taxon>
        <taxon>Lachnospirales</taxon>
        <taxon>Lachnospiraceae</taxon>
        <taxon>Roseburia</taxon>
    </lineage>
</organism>
<dbReference type="RefSeq" id="WP_055171655.1">
    <property type="nucleotide sequence ID" value="NZ_CYXX01000036.1"/>
</dbReference>
<keyword evidence="3" id="KW-1133">Transmembrane helix</keyword>